<name>A0A1G8MX09_9BURK</name>
<keyword evidence="3" id="KW-0963">Cytoplasm</keyword>
<dbReference type="PANTHER" id="PTHR15184:SF9">
    <property type="entry name" value="SPI-1 TYPE 3 SECRETION SYSTEM ATPASE"/>
    <property type="match status" value="1"/>
</dbReference>
<dbReference type="PANTHER" id="PTHR15184">
    <property type="entry name" value="ATP SYNTHASE"/>
    <property type="match status" value="1"/>
</dbReference>
<keyword evidence="7" id="KW-1278">Translocase</keyword>
<keyword evidence="6" id="KW-0653">Protein transport</keyword>
<dbReference type="Gene3D" id="3.40.50.12240">
    <property type="match status" value="1"/>
</dbReference>
<evidence type="ECO:0000313" key="11">
    <source>
        <dbReference type="Proteomes" id="UP000199706"/>
    </source>
</evidence>
<evidence type="ECO:0000256" key="2">
    <source>
        <dbReference type="ARBA" id="ARBA00022448"/>
    </source>
</evidence>
<dbReference type="SMART" id="SM00382">
    <property type="entry name" value="AAA"/>
    <property type="match status" value="1"/>
</dbReference>
<gene>
    <name evidence="10" type="ORF">SAMN05216466_1329</name>
</gene>
<dbReference type="InterPro" id="IPR040627">
    <property type="entry name" value="T3SS_ATPase_C"/>
</dbReference>
<dbReference type="Pfam" id="PF00006">
    <property type="entry name" value="ATP-synt_ab"/>
    <property type="match status" value="1"/>
</dbReference>
<dbReference type="InterPro" id="IPR027417">
    <property type="entry name" value="P-loop_NTPase"/>
</dbReference>
<dbReference type="FunFam" id="3.40.50.12240:FF:000002">
    <property type="entry name" value="Flagellum-specific ATP synthase FliI"/>
    <property type="match status" value="1"/>
</dbReference>
<dbReference type="NCBIfam" id="TIGR01026">
    <property type="entry name" value="fliI_yscN"/>
    <property type="match status" value="1"/>
</dbReference>
<dbReference type="InterPro" id="IPR050053">
    <property type="entry name" value="ATPase_alpha/beta_chains"/>
</dbReference>
<comment type="subcellular location">
    <subcellularLocation>
        <location evidence="1">Cytoplasm</location>
    </subcellularLocation>
</comment>
<evidence type="ECO:0000256" key="3">
    <source>
        <dbReference type="ARBA" id="ARBA00022490"/>
    </source>
</evidence>
<dbReference type="EMBL" id="FNCJ01000032">
    <property type="protein sequence ID" value="SDI72558.1"/>
    <property type="molecule type" value="Genomic_DNA"/>
</dbReference>
<dbReference type="GO" id="GO:0046933">
    <property type="term" value="F:proton-transporting ATP synthase activity, rotational mechanism"/>
    <property type="evidence" value="ECO:0007669"/>
    <property type="project" value="TreeGrafter"/>
</dbReference>
<keyword evidence="5" id="KW-0067">ATP-binding</keyword>
<evidence type="ECO:0000256" key="5">
    <source>
        <dbReference type="ARBA" id="ARBA00022840"/>
    </source>
</evidence>
<evidence type="ECO:0000313" key="10">
    <source>
        <dbReference type="EMBL" id="SDI72558.1"/>
    </source>
</evidence>
<evidence type="ECO:0000256" key="1">
    <source>
        <dbReference type="ARBA" id="ARBA00004496"/>
    </source>
</evidence>
<dbReference type="InterPro" id="IPR003593">
    <property type="entry name" value="AAA+_ATPase"/>
</dbReference>
<dbReference type="SUPFAM" id="SSF52540">
    <property type="entry name" value="P-loop containing nucleoside triphosphate hydrolases"/>
    <property type="match status" value="1"/>
</dbReference>
<reference evidence="10 11" key="1">
    <citation type="submission" date="2016-10" db="EMBL/GenBank/DDBJ databases">
        <authorList>
            <person name="de Groot N.N."/>
        </authorList>
    </citation>
    <scope>NUCLEOTIDE SEQUENCE [LARGE SCALE GENOMIC DNA]</scope>
    <source>
        <strain evidence="10 11">LMG 2247</strain>
    </source>
</reference>
<keyword evidence="4" id="KW-0547">Nucleotide-binding</keyword>
<dbReference type="GO" id="GO:0016887">
    <property type="term" value="F:ATP hydrolysis activity"/>
    <property type="evidence" value="ECO:0007669"/>
    <property type="project" value="InterPro"/>
</dbReference>
<evidence type="ECO:0000256" key="6">
    <source>
        <dbReference type="ARBA" id="ARBA00022927"/>
    </source>
</evidence>
<dbReference type="Pfam" id="PF18269">
    <property type="entry name" value="T3SS_ATPase_C"/>
    <property type="match status" value="1"/>
</dbReference>
<feature type="domain" description="AAA+ ATPase" evidence="9">
    <location>
        <begin position="157"/>
        <end position="339"/>
    </location>
</feature>
<evidence type="ECO:0000256" key="4">
    <source>
        <dbReference type="ARBA" id="ARBA00022741"/>
    </source>
</evidence>
<dbReference type="InterPro" id="IPR000194">
    <property type="entry name" value="ATPase_F1/V1/A1_a/bsu_nucl-bd"/>
</dbReference>
<dbReference type="AlphaFoldDB" id="A0A1G8MX09"/>
<comment type="catalytic activity">
    <reaction evidence="8">
        <text>ATP + H2O + cellular proteinSide 1 = ADP + phosphate + cellular proteinSide 2.</text>
        <dbReference type="EC" id="7.4.2.8"/>
    </reaction>
</comment>
<dbReference type="PROSITE" id="PS00152">
    <property type="entry name" value="ATPASE_ALPHA_BETA"/>
    <property type="match status" value="1"/>
</dbReference>
<dbReference type="GO" id="GO:0005524">
    <property type="term" value="F:ATP binding"/>
    <property type="evidence" value="ECO:0007669"/>
    <property type="project" value="UniProtKB-KW"/>
</dbReference>
<proteinExistence type="predicted"/>
<sequence>MRAEHPYLAAMRRVDPVTRLGTVTRVMPTFIEADGPGVPLGSLCTLGNPGPQQGLAEVVKVEVGRVTLVPYTAASSLCVGDTVRATRVGATMPMGAGYLGRVIDPLGRPVDSGPPVIAGETSWPLAGVGTPPLARLSPSLPLQTGVRVLDSLLTLGIGQRVGIFAGSGVGKTTLLSSLASHVEADVCVLCLVGERGREADEFWHRSLSESARARSTMVVATSDQPAVMRARSVLVALSLAEYFRSRGAHVLLLLDSVTRYALALREIGLAAGEPPTVRAYTPSVFAALPKVVERCGALKGSGAITALMTVLTETDDVDDPMAETMRALLDGHIVLTRELAEQGHFPAIHVARSVSRVMPQVTRSEDRQLAADVVAQLALYESSRTLIESGLYAAGSNPGLDRALRLRAGLTGFLRQDTSKAISRETALAELAVLLKEERT</sequence>
<dbReference type="OrthoDB" id="9803053at2"/>
<dbReference type="InterPro" id="IPR020003">
    <property type="entry name" value="ATPase_a/bsu_AS"/>
</dbReference>
<protein>
    <submittedName>
        <fullName evidence="10">Flagellum-specific ATP synthase</fullName>
    </submittedName>
</protein>
<dbReference type="GO" id="GO:0005737">
    <property type="term" value="C:cytoplasm"/>
    <property type="evidence" value="ECO:0007669"/>
    <property type="project" value="UniProtKB-SubCell"/>
</dbReference>
<dbReference type="Proteomes" id="UP000199706">
    <property type="component" value="Unassembled WGS sequence"/>
</dbReference>
<keyword evidence="2" id="KW-0813">Transport</keyword>
<dbReference type="InterPro" id="IPR005714">
    <property type="entry name" value="ATPase_T3SS_FliI/YscN"/>
</dbReference>
<evidence type="ECO:0000259" key="9">
    <source>
        <dbReference type="SMART" id="SM00382"/>
    </source>
</evidence>
<dbReference type="GO" id="GO:0030254">
    <property type="term" value="P:protein secretion by the type III secretion system"/>
    <property type="evidence" value="ECO:0007669"/>
    <property type="project" value="InterPro"/>
</dbReference>
<evidence type="ECO:0000256" key="8">
    <source>
        <dbReference type="ARBA" id="ARBA00034006"/>
    </source>
</evidence>
<evidence type="ECO:0000256" key="7">
    <source>
        <dbReference type="ARBA" id="ARBA00022967"/>
    </source>
</evidence>
<dbReference type="GO" id="GO:0008564">
    <property type="term" value="F:protein-exporting ATPase activity"/>
    <property type="evidence" value="ECO:0007669"/>
    <property type="project" value="UniProtKB-EC"/>
</dbReference>
<dbReference type="GO" id="GO:0030257">
    <property type="term" value="C:type III protein secretion system complex"/>
    <property type="evidence" value="ECO:0007669"/>
    <property type="project" value="InterPro"/>
</dbReference>
<accession>A0A1G8MX09</accession>
<organism evidence="10 11">
    <name type="scientific">Paraburkholderia phenazinium</name>
    <dbReference type="NCBI Taxonomy" id="60549"/>
    <lineage>
        <taxon>Bacteria</taxon>
        <taxon>Pseudomonadati</taxon>
        <taxon>Pseudomonadota</taxon>
        <taxon>Betaproteobacteria</taxon>
        <taxon>Burkholderiales</taxon>
        <taxon>Burkholderiaceae</taxon>
        <taxon>Paraburkholderia</taxon>
    </lineage>
</organism>